<dbReference type="NCBIfam" id="NF012200">
    <property type="entry name" value="choice_anch_D"/>
    <property type="match status" value="2"/>
</dbReference>
<evidence type="ECO:0008006" key="2">
    <source>
        <dbReference type="Google" id="ProtNLM"/>
    </source>
</evidence>
<reference evidence="1" key="1">
    <citation type="submission" date="2018-06" db="EMBL/GenBank/DDBJ databases">
        <authorList>
            <person name="Zhirakovskaya E."/>
        </authorList>
    </citation>
    <scope>NUCLEOTIDE SEQUENCE</scope>
</reference>
<feature type="non-terminal residue" evidence="1">
    <location>
        <position position="288"/>
    </location>
</feature>
<evidence type="ECO:0000313" key="1">
    <source>
        <dbReference type="EMBL" id="VAV92353.1"/>
    </source>
</evidence>
<protein>
    <recommendedName>
        <fullName evidence="2">Abnormal spindle-like microcephaly-associated protein ASH domain-containing protein</fullName>
    </recommendedName>
</protein>
<accession>A0A3B0S7L6</accession>
<gene>
    <name evidence="1" type="ORF">MNBD_ALPHA06-1692</name>
</gene>
<proteinExistence type="predicted"/>
<dbReference type="EMBL" id="UOEE01000142">
    <property type="protein sequence ID" value="VAV92353.1"/>
    <property type="molecule type" value="Genomic_DNA"/>
</dbReference>
<name>A0A3B0S7L6_9ZZZZ</name>
<sequence>MLGNFNKIKRFIGSGDFRITHKVRSCLGLVLCSIVLSAFLPAQAFAQSQIEVLGNGVVITSGDTTPSTVDDTDFGIVDSGIGSVKRVIFTISNPGDVNLILTNNPRVLRASGSSAFTVTQQPTGTVLAGGTRNFEVTFDPFAGQNGILQTAVFSIDNDNTNGDANPYTFTVSGTGNAIPDIVILGSGNRILDGDTIPRTADGTDFGSQDTASGTASRSFLVANDNPNNDLNLTGSPIVVVTGANAADFTVTAQPPTTVITSNTSQFDIQFDPSADGLRTATVSIASDD</sequence>
<dbReference type="Gene3D" id="2.60.40.10">
    <property type="entry name" value="Immunoglobulins"/>
    <property type="match status" value="2"/>
</dbReference>
<organism evidence="1">
    <name type="scientific">hydrothermal vent metagenome</name>
    <dbReference type="NCBI Taxonomy" id="652676"/>
    <lineage>
        <taxon>unclassified sequences</taxon>
        <taxon>metagenomes</taxon>
        <taxon>ecological metagenomes</taxon>
    </lineage>
</organism>
<dbReference type="InterPro" id="IPR013783">
    <property type="entry name" value="Ig-like_fold"/>
</dbReference>
<dbReference type="AlphaFoldDB" id="A0A3B0S7L6"/>